<keyword evidence="9" id="KW-0675">Receptor</keyword>
<dbReference type="InterPro" id="IPR000531">
    <property type="entry name" value="Beta-barrel_TonB"/>
</dbReference>
<evidence type="ECO:0000256" key="2">
    <source>
        <dbReference type="ARBA" id="ARBA00023136"/>
    </source>
</evidence>
<dbReference type="SUPFAM" id="SSF49464">
    <property type="entry name" value="Carboxypeptidase regulatory domain-like"/>
    <property type="match status" value="1"/>
</dbReference>
<evidence type="ECO:0000313" key="10">
    <source>
        <dbReference type="Proteomes" id="UP001595719"/>
    </source>
</evidence>
<evidence type="ECO:0000259" key="7">
    <source>
        <dbReference type="Pfam" id="PF00593"/>
    </source>
</evidence>
<dbReference type="Gene3D" id="2.40.170.20">
    <property type="entry name" value="TonB-dependent receptor, beta-barrel domain"/>
    <property type="match status" value="1"/>
</dbReference>
<feature type="domain" description="TonB-dependent receptor plug" evidence="8">
    <location>
        <begin position="142"/>
        <end position="245"/>
    </location>
</feature>
<comment type="caution">
    <text evidence="9">The sequence shown here is derived from an EMBL/GenBank/DDBJ whole genome shotgun (WGS) entry which is preliminary data.</text>
</comment>
<keyword evidence="4" id="KW-0798">TonB box</keyword>
<dbReference type="InterPro" id="IPR037066">
    <property type="entry name" value="Plug_dom_sf"/>
</dbReference>
<evidence type="ECO:0000256" key="3">
    <source>
        <dbReference type="ARBA" id="ARBA00023237"/>
    </source>
</evidence>
<dbReference type="CDD" id="cd01347">
    <property type="entry name" value="ligand_gated_channel"/>
    <property type="match status" value="1"/>
</dbReference>
<comment type="subcellular location">
    <subcellularLocation>
        <location evidence="1 4">Cell outer membrane</location>
    </subcellularLocation>
</comment>
<sequence length="967" mass="106541">MTPKIILKSMFRNEKIFKKLLLTSVFIVGSVLSANAQTIKGVITSDAGTLPTANIMGKTFNNSAISDLQGVFTITAPGEGEAVIEISYIGFETKSLTINLKKGINDLGLIQMTPDGSAALKEIVVKGTMAPSQAKAYSIKKNSLAIMDVMAADAIGKLPDRNAAEAVQRMQGVAVARYHGEADQATVRGTPFAWTSALFNGNRLPSSNVMGNRSSVLDAVPSEMIQYVQVAKAITPDMEGDAIGGSINFITRTAPTKRVLNVSAAGGYNTFSENGTYNASVTYGDRFFNNKLGIIVSGAIWSRQWGSDEFAATYNTGAAVVEQKKSLNTVLFKRYMGERETKGLNVGAEYKLTPSDKIFFRGMANKFDDIRPVYESYIDYTNSRFQYNYRYSHYQTALNGFEVGGEHQMNEKFKLDWSYSNHKSEYYLDTPPTSGNKGLPIATFRQRITGGFNDLSSDGKRYWGFDSPNGVGGTVENFETGLANPSEVMDPSKLLLNQLVIAQLNNSERDQIAQLNLKVEVSSKVNLKFGAKYRHKDRTNTYGSNFVYLPGAAVGIPNSPALVPLSSLQTTNFPNGSKFFGNMNGDFSQFIINPLTKDQLFNMYGQSFQTSNGFMDFTSKTNATSFYTGDENVIAGYAMAEIDATEKLKIIGGLRNEYTAMTLNGTKATTEGTPAVITLSPSVVENNYNSFLPMLHLKYQLTEKSNLRAAYTRTFVRPNFGDMTPGSSTNTTASPNTITQGNPDLKPTFSNNFDLMGEYYFENVGLLSGGAFYKNITDVVFTDVSMQNIDGNDYLVTQAKNLNKASLVGFEAGINKRFDFLNGFWSGFGVEFNYTFLDSKTEVPRVNGTTVVNDKTSLPNQSKNLFNAILFYERNGVMVRLAGNYRGNSVETINQQLGPDYYIWSDSNFTIDASATVNINKKLKVFIELNNLSDSPVKMYMGNDKRRITSQEWYGSRGQAGLRYDIL</sequence>
<dbReference type="Pfam" id="PF07715">
    <property type="entry name" value="Plug"/>
    <property type="match status" value="1"/>
</dbReference>
<dbReference type="InterPro" id="IPR036942">
    <property type="entry name" value="Beta-barrel_TonB_sf"/>
</dbReference>
<dbReference type="RefSeq" id="WP_246611256.1">
    <property type="nucleotide sequence ID" value="NZ_JBHSCO010000001.1"/>
</dbReference>
<feature type="domain" description="TonB-dependent receptor-like beta-barrel" evidence="7">
    <location>
        <begin position="453"/>
        <end position="932"/>
    </location>
</feature>
<feature type="region of interest" description="Disordered" evidence="5">
    <location>
        <begin position="721"/>
        <end position="743"/>
    </location>
</feature>
<feature type="signal peptide" evidence="6">
    <location>
        <begin position="1"/>
        <end position="36"/>
    </location>
</feature>
<dbReference type="InterPro" id="IPR012910">
    <property type="entry name" value="Plug_dom"/>
</dbReference>
<dbReference type="PANTHER" id="PTHR40980">
    <property type="entry name" value="PLUG DOMAIN-CONTAINING PROTEIN"/>
    <property type="match status" value="1"/>
</dbReference>
<evidence type="ECO:0000256" key="5">
    <source>
        <dbReference type="SAM" id="MobiDB-lite"/>
    </source>
</evidence>
<keyword evidence="3" id="KW-0998">Cell outer membrane</keyword>
<accession>A0ABV8W1E1</accession>
<dbReference type="PANTHER" id="PTHR40980:SF4">
    <property type="entry name" value="TONB-DEPENDENT RECEPTOR-LIKE BETA-BARREL DOMAIN-CONTAINING PROTEIN"/>
    <property type="match status" value="1"/>
</dbReference>
<dbReference type="NCBIfam" id="TIGR01782">
    <property type="entry name" value="TonB-Xanth-Caul"/>
    <property type="match status" value="1"/>
</dbReference>
<organism evidence="9 10">
    <name type="scientific">Flavobacterium quisquiliarum</name>
    <dbReference type="NCBI Taxonomy" id="1834436"/>
    <lineage>
        <taxon>Bacteria</taxon>
        <taxon>Pseudomonadati</taxon>
        <taxon>Bacteroidota</taxon>
        <taxon>Flavobacteriia</taxon>
        <taxon>Flavobacteriales</taxon>
        <taxon>Flavobacteriaceae</taxon>
        <taxon>Flavobacterium</taxon>
    </lineage>
</organism>
<dbReference type="Gene3D" id="2.170.130.10">
    <property type="entry name" value="TonB-dependent receptor, plug domain"/>
    <property type="match status" value="1"/>
</dbReference>
<comment type="similarity">
    <text evidence="4">Belongs to the TonB-dependent receptor family.</text>
</comment>
<evidence type="ECO:0000256" key="6">
    <source>
        <dbReference type="SAM" id="SignalP"/>
    </source>
</evidence>
<keyword evidence="10" id="KW-1185">Reference proteome</keyword>
<proteinExistence type="inferred from homology"/>
<feature type="chain" id="PRO_5047421130" evidence="6">
    <location>
        <begin position="37"/>
        <end position="967"/>
    </location>
</feature>
<evidence type="ECO:0000256" key="1">
    <source>
        <dbReference type="ARBA" id="ARBA00004442"/>
    </source>
</evidence>
<dbReference type="Proteomes" id="UP001595719">
    <property type="component" value="Unassembled WGS sequence"/>
</dbReference>
<dbReference type="SUPFAM" id="SSF56935">
    <property type="entry name" value="Porins"/>
    <property type="match status" value="1"/>
</dbReference>
<evidence type="ECO:0000259" key="8">
    <source>
        <dbReference type="Pfam" id="PF07715"/>
    </source>
</evidence>
<feature type="compositionally biased region" description="Polar residues" evidence="5">
    <location>
        <begin position="725"/>
        <end position="743"/>
    </location>
</feature>
<dbReference type="EMBL" id="JBHSCO010000001">
    <property type="protein sequence ID" value="MFC4389955.1"/>
    <property type="molecule type" value="Genomic_DNA"/>
</dbReference>
<dbReference type="InterPro" id="IPR008969">
    <property type="entry name" value="CarboxyPept-like_regulatory"/>
</dbReference>
<dbReference type="Pfam" id="PF00593">
    <property type="entry name" value="TonB_dep_Rec_b-barrel"/>
    <property type="match status" value="1"/>
</dbReference>
<dbReference type="InterPro" id="IPR010104">
    <property type="entry name" value="TonB_rcpt_bac"/>
</dbReference>
<protein>
    <submittedName>
        <fullName evidence="9">TonB-dependent receptor</fullName>
    </submittedName>
</protein>
<keyword evidence="2 4" id="KW-0472">Membrane</keyword>
<gene>
    <name evidence="9" type="ORF">ACFOY0_03005</name>
</gene>
<reference evidence="10" key="1">
    <citation type="journal article" date="2019" name="Int. J. Syst. Evol. Microbiol.">
        <title>The Global Catalogue of Microorganisms (GCM) 10K type strain sequencing project: providing services to taxonomists for standard genome sequencing and annotation.</title>
        <authorList>
            <consortium name="The Broad Institute Genomics Platform"/>
            <consortium name="The Broad Institute Genome Sequencing Center for Infectious Disease"/>
            <person name="Wu L."/>
            <person name="Ma J."/>
        </authorList>
    </citation>
    <scope>NUCLEOTIDE SEQUENCE [LARGE SCALE GENOMIC DNA]</scope>
    <source>
        <strain evidence="10">CGMCC 1.15345</strain>
    </source>
</reference>
<evidence type="ECO:0000256" key="4">
    <source>
        <dbReference type="RuleBase" id="RU003357"/>
    </source>
</evidence>
<name>A0ABV8W1E1_9FLAO</name>
<dbReference type="Pfam" id="PF13715">
    <property type="entry name" value="CarbopepD_reg_2"/>
    <property type="match status" value="1"/>
</dbReference>
<evidence type="ECO:0000313" key="9">
    <source>
        <dbReference type="EMBL" id="MFC4389955.1"/>
    </source>
</evidence>
<keyword evidence="6" id="KW-0732">Signal</keyword>